<protein>
    <submittedName>
        <fullName evidence="2">Uncharacterized protein</fullName>
    </submittedName>
</protein>
<sequence>MEEERNYVISDLLDIAAFHLTCTGGSHVFGDELPVDELPVRRHWPDEAPPQQPAGEGDVDDDLLHGGLLVVPDGDQVAPSDPADPASDVEEEQARGDELAPVPLVAVDDEVGQTVRAAQEAELAVVLEPALGLLDGGLDGEGRR</sequence>
<keyword evidence="3" id="KW-1185">Reference proteome</keyword>
<dbReference type="Proteomes" id="UP000317650">
    <property type="component" value="Chromosome 6"/>
</dbReference>
<proteinExistence type="predicted"/>
<comment type="caution">
    <text evidence="2">The sequence shown here is derived from an EMBL/GenBank/DDBJ whole genome shotgun (WGS) entry which is preliminary data.</text>
</comment>
<evidence type="ECO:0000313" key="3">
    <source>
        <dbReference type="Proteomes" id="UP000317650"/>
    </source>
</evidence>
<dbReference type="AlphaFoldDB" id="A0A4S8IT21"/>
<accession>A0A4S8IT21</accession>
<dbReference type="EMBL" id="PYDT01000009">
    <property type="protein sequence ID" value="THU51559.1"/>
    <property type="molecule type" value="Genomic_DNA"/>
</dbReference>
<name>A0A4S8IT21_MUSBA</name>
<gene>
    <name evidence="2" type="ORF">C4D60_Mb06t32300</name>
</gene>
<organism evidence="2 3">
    <name type="scientific">Musa balbisiana</name>
    <name type="common">Banana</name>
    <dbReference type="NCBI Taxonomy" id="52838"/>
    <lineage>
        <taxon>Eukaryota</taxon>
        <taxon>Viridiplantae</taxon>
        <taxon>Streptophyta</taxon>
        <taxon>Embryophyta</taxon>
        <taxon>Tracheophyta</taxon>
        <taxon>Spermatophyta</taxon>
        <taxon>Magnoliopsida</taxon>
        <taxon>Liliopsida</taxon>
        <taxon>Zingiberales</taxon>
        <taxon>Musaceae</taxon>
        <taxon>Musa</taxon>
    </lineage>
</organism>
<reference evidence="2 3" key="1">
    <citation type="journal article" date="2019" name="Nat. Plants">
        <title>Genome sequencing of Musa balbisiana reveals subgenome evolution and function divergence in polyploid bananas.</title>
        <authorList>
            <person name="Yao X."/>
        </authorList>
    </citation>
    <scope>NUCLEOTIDE SEQUENCE [LARGE SCALE GENOMIC DNA]</scope>
    <source>
        <strain evidence="3">cv. DH-PKW</strain>
        <tissue evidence="2">Leaves</tissue>
    </source>
</reference>
<evidence type="ECO:0000313" key="2">
    <source>
        <dbReference type="EMBL" id="THU51559.1"/>
    </source>
</evidence>
<evidence type="ECO:0000256" key="1">
    <source>
        <dbReference type="SAM" id="MobiDB-lite"/>
    </source>
</evidence>
<feature type="region of interest" description="Disordered" evidence="1">
    <location>
        <begin position="41"/>
        <end position="101"/>
    </location>
</feature>
<feature type="compositionally biased region" description="Low complexity" evidence="1">
    <location>
        <begin position="65"/>
        <end position="75"/>
    </location>
</feature>